<feature type="transmembrane region" description="Helical" evidence="6">
    <location>
        <begin position="329"/>
        <end position="350"/>
    </location>
</feature>
<dbReference type="Pfam" id="PF03772">
    <property type="entry name" value="Competence"/>
    <property type="match status" value="1"/>
</dbReference>
<keyword evidence="3 6" id="KW-0812">Transmembrane</keyword>
<dbReference type="PANTHER" id="PTHR30619">
    <property type="entry name" value="DNA INTERNALIZATION/COMPETENCE PROTEIN COMEC/REC2"/>
    <property type="match status" value="1"/>
</dbReference>
<evidence type="ECO:0000313" key="10">
    <source>
        <dbReference type="Proteomes" id="UP001596042"/>
    </source>
</evidence>
<evidence type="ECO:0000256" key="6">
    <source>
        <dbReference type="SAM" id="Phobius"/>
    </source>
</evidence>
<accession>A0ABV9H7H6</accession>
<evidence type="ECO:0000259" key="8">
    <source>
        <dbReference type="Pfam" id="PF13567"/>
    </source>
</evidence>
<dbReference type="PANTHER" id="PTHR30619:SF1">
    <property type="entry name" value="RECOMBINATION PROTEIN 2"/>
    <property type="match status" value="1"/>
</dbReference>
<feature type="transmembrane region" description="Helical" evidence="6">
    <location>
        <begin position="582"/>
        <end position="615"/>
    </location>
</feature>
<keyword evidence="5 6" id="KW-0472">Membrane</keyword>
<evidence type="ECO:0000259" key="7">
    <source>
        <dbReference type="Pfam" id="PF03772"/>
    </source>
</evidence>
<feature type="transmembrane region" description="Helical" evidence="6">
    <location>
        <begin position="484"/>
        <end position="506"/>
    </location>
</feature>
<keyword evidence="2" id="KW-1003">Cell membrane</keyword>
<dbReference type="Proteomes" id="UP001596042">
    <property type="component" value="Unassembled WGS sequence"/>
</dbReference>
<comment type="caution">
    <text evidence="9">The sequence shown here is derived from an EMBL/GenBank/DDBJ whole genome shotgun (WGS) entry which is preliminary data.</text>
</comment>
<feature type="transmembrane region" description="Helical" evidence="6">
    <location>
        <begin position="518"/>
        <end position="538"/>
    </location>
</feature>
<sequence>MTRVLKGNETGEANERALLAGAAEVAFRARTPEREQAFADGSDSLPLQPSDAGAKHPSFFETCRFYGARQFQLLQGAIATETARGTAFLFLPVFMGMGAVIYFTLPFEPNWTPLVALTCLTVLLRYGVRHHFVAASLTNLALAILVGLLAAKCETERRATQILGSDVTTYLTARVVMLEQQDKDSFRITLDVLDTARPQLRHAPQRVRVTAHDIPAATSVGSGLQGFVRLRMPSGPVRPGNYDFAFNSYFTGIGANGFFLGTPRLVNVPPAEGIHGQASSWIAALRVRISERVETTLAGEDGSVAAALITGIRAGISDKTNEDLRKAGLAHILSISGLHLALAAGVVMVSLRSLFALFPGFSLRYPVKKIAAFLSLLSCTFYLALSGADIAAQRSYIMIVVMLLAVLSDRRAMSMRNIAIAAMLTIAITPHEVLGPSFQMSFAATAALIAAYAWWLKRHAGNEQPAPVGIPGASPFASMIARPVFFTAATSIVAGAASGVFAAYHFNNTAPLGLVGNVLSLPAISLIIMPFGVLGLLLMPVELDWLPLQIMGFGVWLVRAIAENVAAWAPDGNPGAMPVPTLLSWALAIILLVTLTTWLRLLAVPLMVIGLVVFIRAPMPDILVSEDAKLVAVRLSNGDMALNQTRPSRFTKDNWGKAYLVRAFLPPRQSSSGAVASITDDSFLCEEGLCAISLRDGRMLTYTNRPAMEEAACNIGDIVVLAIPGKSLRCKDPDKLTITRQQLALAGALEIWLEDRHWPDGAPAARAMTVLAAENDDGGVEAEMKWPERQDGLPVSRAMLTEDWSQPASLMAGDHGIVLRFAIGVPVRPWHEHRLHSRAARGLPDSYQQQKRLAQE</sequence>
<organism evidence="9 10">
    <name type="scientific">Daeguia caeni</name>
    <dbReference type="NCBI Taxonomy" id="439612"/>
    <lineage>
        <taxon>Bacteria</taxon>
        <taxon>Pseudomonadati</taxon>
        <taxon>Pseudomonadota</taxon>
        <taxon>Alphaproteobacteria</taxon>
        <taxon>Hyphomicrobiales</taxon>
        <taxon>Brucellaceae</taxon>
        <taxon>Daeguia</taxon>
    </lineage>
</organism>
<dbReference type="RefSeq" id="WP_374829412.1">
    <property type="nucleotide sequence ID" value="NZ_JBHEEZ010000001.1"/>
</dbReference>
<dbReference type="EMBL" id="JBHSEL010000053">
    <property type="protein sequence ID" value="MFC4625279.1"/>
    <property type="molecule type" value="Genomic_DNA"/>
</dbReference>
<feature type="transmembrane region" description="Helical" evidence="6">
    <location>
        <begin position="437"/>
        <end position="455"/>
    </location>
</feature>
<feature type="domain" description="DUF4131" evidence="8">
    <location>
        <begin position="113"/>
        <end position="259"/>
    </location>
</feature>
<feature type="transmembrane region" description="Helical" evidence="6">
    <location>
        <begin position="87"/>
        <end position="105"/>
    </location>
</feature>
<feature type="domain" description="ComEC/Rec2-related protein" evidence="7">
    <location>
        <begin position="308"/>
        <end position="599"/>
    </location>
</feature>
<dbReference type="InterPro" id="IPR004477">
    <property type="entry name" value="ComEC_N"/>
</dbReference>
<name>A0ABV9H7H6_9HYPH</name>
<feature type="transmembrane region" description="Helical" evidence="6">
    <location>
        <begin position="545"/>
        <end position="562"/>
    </location>
</feature>
<keyword evidence="10" id="KW-1185">Reference proteome</keyword>
<gene>
    <name evidence="9" type="ORF">ACFO1V_08595</name>
</gene>
<comment type="subcellular location">
    <subcellularLocation>
        <location evidence="1">Cell membrane</location>
        <topology evidence="1">Multi-pass membrane protein</topology>
    </subcellularLocation>
</comment>
<feature type="transmembrane region" description="Helical" evidence="6">
    <location>
        <begin position="132"/>
        <end position="151"/>
    </location>
</feature>
<dbReference type="InterPro" id="IPR025405">
    <property type="entry name" value="DUF4131"/>
</dbReference>
<reference evidence="10" key="1">
    <citation type="journal article" date="2019" name="Int. J. Syst. Evol. Microbiol.">
        <title>The Global Catalogue of Microorganisms (GCM) 10K type strain sequencing project: providing services to taxonomists for standard genome sequencing and annotation.</title>
        <authorList>
            <consortium name="The Broad Institute Genomics Platform"/>
            <consortium name="The Broad Institute Genome Sequencing Center for Infectious Disease"/>
            <person name="Wu L."/>
            <person name="Ma J."/>
        </authorList>
    </citation>
    <scope>NUCLEOTIDE SEQUENCE [LARGE SCALE GENOMIC DNA]</scope>
    <source>
        <strain evidence="10">CGMCC 1.15731</strain>
    </source>
</reference>
<evidence type="ECO:0000256" key="2">
    <source>
        <dbReference type="ARBA" id="ARBA00022475"/>
    </source>
</evidence>
<evidence type="ECO:0000256" key="3">
    <source>
        <dbReference type="ARBA" id="ARBA00022692"/>
    </source>
</evidence>
<dbReference type="NCBIfam" id="TIGR00360">
    <property type="entry name" value="ComEC_N-term"/>
    <property type="match status" value="1"/>
</dbReference>
<dbReference type="Pfam" id="PF13567">
    <property type="entry name" value="DUF4131"/>
    <property type="match status" value="1"/>
</dbReference>
<evidence type="ECO:0000256" key="5">
    <source>
        <dbReference type="ARBA" id="ARBA00023136"/>
    </source>
</evidence>
<keyword evidence="4 6" id="KW-1133">Transmembrane helix</keyword>
<evidence type="ECO:0000256" key="1">
    <source>
        <dbReference type="ARBA" id="ARBA00004651"/>
    </source>
</evidence>
<evidence type="ECO:0000256" key="4">
    <source>
        <dbReference type="ARBA" id="ARBA00022989"/>
    </source>
</evidence>
<dbReference type="InterPro" id="IPR052159">
    <property type="entry name" value="Competence_DNA_uptake"/>
</dbReference>
<protein>
    <submittedName>
        <fullName evidence="9">ComEC/Rec2 family competence protein</fullName>
    </submittedName>
</protein>
<proteinExistence type="predicted"/>
<evidence type="ECO:0000313" key="9">
    <source>
        <dbReference type="EMBL" id="MFC4625279.1"/>
    </source>
</evidence>